<dbReference type="InterPro" id="IPR002606">
    <property type="entry name" value="Riboflavin_kinase_bac"/>
</dbReference>
<evidence type="ECO:0000256" key="8">
    <source>
        <dbReference type="ARBA" id="ARBA00022741"/>
    </source>
</evidence>
<evidence type="ECO:0000256" key="12">
    <source>
        <dbReference type="ARBA" id="ARBA00023268"/>
    </source>
</evidence>
<dbReference type="GO" id="GO:0006747">
    <property type="term" value="P:FAD biosynthetic process"/>
    <property type="evidence" value="ECO:0007669"/>
    <property type="project" value="UniProtKB-UniRule"/>
</dbReference>
<dbReference type="Pfam" id="PF06574">
    <property type="entry name" value="FAD_syn"/>
    <property type="match status" value="1"/>
</dbReference>
<evidence type="ECO:0000313" key="17">
    <source>
        <dbReference type="EMBL" id="SKB33326.1"/>
    </source>
</evidence>
<evidence type="ECO:0000256" key="6">
    <source>
        <dbReference type="ARBA" id="ARBA00022679"/>
    </source>
</evidence>
<dbReference type="Gene3D" id="3.40.50.620">
    <property type="entry name" value="HUPs"/>
    <property type="match status" value="1"/>
</dbReference>
<dbReference type="PANTHER" id="PTHR22749">
    <property type="entry name" value="RIBOFLAVIN KINASE/FMN ADENYLYLTRANSFERASE"/>
    <property type="match status" value="1"/>
</dbReference>
<proteinExistence type="inferred from homology"/>
<dbReference type="RefSeq" id="WP_068181467.1">
    <property type="nucleotide sequence ID" value="NZ_FUYQ01000003.1"/>
</dbReference>
<dbReference type="AlphaFoldDB" id="A0A1T5AEH2"/>
<comment type="function">
    <text evidence="1">Catalyzes the phosphorylation of riboflavin to FMN followed by the adenylation of FMN to FAD.</text>
</comment>
<evidence type="ECO:0000256" key="7">
    <source>
        <dbReference type="ARBA" id="ARBA00022695"/>
    </source>
</evidence>
<dbReference type="EC" id="2.7.1.26" evidence="15"/>
<evidence type="ECO:0000256" key="1">
    <source>
        <dbReference type="ARBA" id="ARBA00002121"/>
    </source>
</evidence>
<dbReference type="UniPathway" id="UPA00277">
    <property type="reaction ID" value="UER00407"/>
</dbReference>
<keyword evidence="12" id="KW-0511">Multifunctional enzyme</keyword>
<evidence type="ECO:0000256" key="9">
    <source>
        <dbReference type="ARBA" id="ARBA00022777"/>
    </source>
</evidence>
<dbReference type="SMART" id="SM00904">
    <property type="entry name" value="Flavokinase"/>
    <property type="match status" value="1"/>
</dbReference>
<evidence type="ECO:0000256" key="4">
    <source>
        <dbReference type="ARBA" id="ARBA00022630"/>
    </source>
</evidence>
<dbReference type="NCBIfam" id="NF004162">
    <property type="entry name" value="PRK05627.1-5"/>
    <property type="match status" value="1"/>
</dbReference>
<dbReference type="UniPathway" id="UPA00276">
    <property type="reaction ID" value="UER00406"/>
</dbReference>
<dbReference type="SUPFAM" id="SSF52374">
    <property type="entry name" value="Nucleotidylyl transferase"/>
    <property type="match status" value="1"/>
</dbReference>
<sequence>MIVTRDTEILKDIELVATIGFFDGVHLGHRFLIEEMLSVARSRKLPAAVITFPEHPRAVLHADYQPKLLNSFEEKLMHLESTGVDYCIVLDFTPELSQLSAKEFIQEILCKRIHVNTLLIGYDHRFGRNRADGFEQYVEYGKSCGMDVIQASPYSPGMEHVSSSEVRKQLDHCRVDKAAALLGYPYMIKGSIVSGYKIGRTIGFPTANIRVDEPFKVLPGIGIYAVWVNLNGVRYKGMLYIGCRPTIDNNLDMALEVNILNFSGDIYNAQLEVIFVRFMREDIKFESLEALRAQLEIDREEVDALLSGLE</sequence>
<evidence type="ECO:0000256" key="5">
    <source>
        <dbReference type="ARBA" id="ARBA00022643"/>
    </source>
</evidence>
<comment type="catalytic activity">
    <reaction evidence="14 15">
        <text>FMN + ATP + H(+) = FAD + diphosphate</text>
        <dbReference type="Rhea" id="RHEA:17237"/>
        <dbReference type="ChEBI" id="CHEBI:15378"/>
        <dbReference type="ChEBI" id="CHEBI:30616"/>
        <dbReference type="ChEBI" id="CHEBI:33019"/>
        <dbReference type="ChEBI" id="CHEBI:57692"/>
        <dbReference type="ChEBI" id="CHEBI:58210"/>
        <dbReference type="EC" id="2.7.7.2"/>
    </reaction>
</comment>
<evidence type="ECO:0000256" key="13">
    <source>
        <dbReference type="ARBA" id="ARBA00047880"/>
    </source>
</evidence>
<dbReference type="Gene3D" id="2.40.30.30">
    <property type="entry name" value="Riboflavin kinase-like"/>
    <property type="match status" value="1"/>
</dbReference>
<evidence type="ECO:0000256" key="14">
    <source>
        <dbReference type="ARBA" id="ARBA00049494"/>
    </source>
</evidence>
<evidence type="ECO:0000256" key="10">
    <source>
        <dbReference type="ARBA" id="ARBA00022827"/>
    </source>
</evidence>
<keyword evidence="4 15" id="KW-0285">Flavoprotein</keyword>
<evidence type="ECO:0000259" key="16">
    <source>
        <dbReference type="SMART" id="SM00904"/>
    </source>
</evidence>
<dbReference type="GO" id="GO:0009398">
    <property type="term" value="P:FMN biosynthetic process"/>
    <property type="evidence" value="ECO:0007669"/>
    <property type="project" value="UniProtKB-UniRule"/>
</dbReference>
<comment type="pathway">
    <text evidence="3 15">Cofactor biosynthesis; FMN biosynthesis; FMN from riboflavin (ATP route): step 1/1.</text>
</comment>
<comment type="pathway">
    <text evidence="2 15">Cofactor biosynthesis; FAD biosynthesis; FAD from FMN: step 1/1.</text>
</comment>
<comment type="similarity">
    <text evidence="15">Belongs to the ribF family.</text>
</comment>
<dbReference type="Pfam" id="PF01687">
    <property type="entry name" value="Flavokinase"/>
    <property type="match status" value="1"/>
</dbReference>
<reference evidence="18" key="1">
    <citation type="submission" date="2017-02" db="EMBL/GenBank/DDBJ databases">
        <authorList>
            <person name="Varghese N."/>
            <person name="Submissions S."/>
        </authorList>
    </citation>
    <scope>NUCLEOTIDE SEQUENCE [LARGE SCALE GENOMIC DNA]</scope>
    <source>
        <strain evidence="18">DSM 24967</strain>
    </source>
</reference>
<dbReference type="InterPro" id="IPR023468">
    <property type="entry name" value="Riboflavin_kinase"/>
</dbReference>
<keyword evidence="5 15" id="KW-0288">FMN</keyword>
<dbReference type="NCBIfam" id="TIGR00083">
    <property type="entry name" value="ribF"/>
    <property type="match status" value="1"/>
</dbReference>
<organism evidence="17 18">
    <name type="scientific">Parabacteroides chartae</name>
    <dbReference type="NCBI Taxonomy" id="1037355"/>
    <lineage>
        <taxon>Bacteria</taxon>
        <taxon>Pseudomonadati</taxon>
        <taxon>Bacteroidota</taxon>
        <taxon>Bacteroidia</taxon>
        <taxon>Bacteroidales</taxon>
        <taxon>Tannerellaceae</taxon>
        <taxon>Parabacteroides</taxon>
    </lineage>
</organism>
<keyword evidence="7 15" id="KW-0548">Nucleotidyltransferase</keyword>
<keyword evidence="10 15" id="KW-0274">FAD</keyword>
<keyword evidence="6 15" id="KW-0808">Transferase</keyword>
<dbReference type="GO" id="GO:0009231">
    <property type="term" value="P:riboflavin biosynthetic process"/>
    <property type="evidence" value="ECO:0007669"/>
    <property type="project" value="InterPro"/>
</dbReference>
<keyword evidence="11 15" id="KW-0067">ATP-binding</keyword>
<evidence type="ECO:0000256" key="15">
    <source>
        <dbReference type="PIRNR" id="PIRNR004491"/>
    </source>
</evidence>
<keyword evidence="18" id="KW-1185">Reference proteome</keyword>
<comment type="catalytic activity">
    <reaction evidence="13 15">
        <text>riboflavin + ATP = FMN + ADP + H(+)</text>
        <dbReference type="Rhea" id="RHEA:14357"/>
        <dbReference type="ChEBI" id="CHEBI:15378"/>
        <dbReference type="ChEBI" id="CHEBI:30616"/>
        <dbReference type="ChEBI" id="CHEBI:57986"/>
        <dbReference type="ChEBI" id="CHEBI:58210"/>
        <dbReference type="ChEBI" id="CHEBI:456216"/>
        <dbReference type="EC" id="2.7.1.26"/>
    </reaction>
</comment>
<feature type="domain" description="Riboflavin kinase" evidence="16">
    <location>
        <begin position="181"/>
        <end position="307"/>
    </location>
</feature>
<evidence type="ECO:0000313" key="18">
    <source>
        <dbReference type="Proteomes" id="UP000190852"/>
    </source>
</evidence>
<dbReference type="Proteomes" id="UP000190852">
    <property type="component" value="Unassembled WGS sequence"/>
</dbReference>
<dbReference type="SUPFAM" id="SSF82114">
    <property type="entry name" value="Riboflavin kinase-like"/>
    <property type="match status" value="1"/>
</dbReference>
<dbReference type="EC" id="2.7.7.2" evidence="15"/>
<dbReference type="FunFam" id="3.40.50.620:FF:000021">
    <property type="entry name" value="Riboflavin biosynthesis protein"/>
    <property type="match status" value="1"/>
</dbReference>
<keyword evidence="9 15" id="KW-0418">Kinase</keyword>
<dbReference type="InterPro" id="IPR014729">
    <property type="entry name" value="Rossmann-like_a/b/a_fold"/>
</dbReference>
<dbReference type="InterPro" id="IPR023465">
    <property type="entry name" value="Riboflavin_kinase_dom_sf"/>
</dbReference>
<dbReference type="GO" id="GO:0008531">
    <property type="term" value="F:riboflavin kinase activity"/>
    <property type="evidence" value="ECO:0007669"/>
    <property type="project" value="UniProtKB-UniRule"/>
</dbReference>
<protein>
    <recommendedName>
        <fullName evidence="15">Riboflavin biosynthesis protein</fullName>
    </recommendedName>
    <domain>
        <recommendedName>
            <fullName evidence="15">Riboflavin kinase</fullName>
            <ecNumber evidence="15">2.7.1.26</ecNumber>
        </recommendedName>
        <alternativeName>
            <fullName evidence="15">Flavokinase</fullName>
        </alternativeName>
    </domain>
    <domain>
        <recommendedName>
            <fullName evidence="15">FMN adenylyltransferase</fullName>
            <ecNumber evidence="15">2.7.7.2</ecNumber>
        </recommendedName>
        <alternativeName>
            <fullName evidence="15">FAD pyrophosphorylase</fullName>
        </alternativeName>
        <alternativeName>
            <fullName evidence="15">FAD synthase</fullName>
        </alternativeName>
    </domain>
</protein>
<dbReference type="InterPro" id="IPR015865">
    <property type="entry name" value="Riboflavin_kinase_bac/euk"/>
</dbReference>
<dbReference type="CDD" id="cd02064">
    <property type="entry name" value="FAD_synthetase_N"/>
    <property type="match status" value="1"/>
</dbReference>
<dbReference type="InterPro" id="IPR015864">
    <property type="entry name" value="FAD_synthase"/>
</dbReference>
<dbReference type="GO" id="GO:0005524">
    <property type="term" value="F:ATP binding"/>
    <property type="evidence" value="ECO:0007669"/>
    <property type="project" value="UniProtKB-UniRule"/>
</dbReference>
<accession>A0A1T5AEH2</accession>
<dbReference type="GO" id="GO:0003919">
    <property type="term" value="F:FMN adenylyltransferase activity"/>
    <property type="evidence" value="ECO:0007669"/>
    <property type="project" value="UniProtKB-UniRule"/>
</dbReference>
<dbReference type="PANTHER" id="PTHR22749:SF6">
    <property type="entry name" value="RIBOFLAVIN KINASE"/>
    <property type="match status" value="1"/>
</dbReference>
<gene>
    <name evidence="17" type="ORF">SAMN05660349_00642</name>
</gene>
<dbReference type="PIRSF" id="PIRSF004491">
    <property type="entry name" value="FAD_Synth"/>
    <property type="match status" value="1"/>
</dbReference>
<dbReference type="EMBL" id="FUYQ01000003">
    <property type="protein sequence ID" value="SKB33326.1"/>
    <property type="molecule type" value="Genomic_DNA"/>
</dbReference>
<evidence type="ECO:0000256" key="2">
    <source>
        <dbReference type="ARBA" id="ARBA00004726"/>
    </source>
</evidence>
<evidence type="ECO:0000256" key="3">
    <source>
        <dbReference type="ARBA" id="ARBA00005201"/>
    </source>
</evidence>
<name>A0A1T5AEH2_9BACT</name>
<keyword evidence="8 15" id="KW-0547">Nucleotide-binding</keyword>
<evidence type="ECO:0000256" key="11">
    <source>
        <dbReference type="ARBA" id="ARBA00022840"/>
    </source>
</evidence>